<dbReference type="Proteomes" id="UP000601435">
    <property type="component" value="Unassembled WGS sequence"/>
</dbReference>
<dbReference type="EMBL" id="CAJNJA010017500">
    <property type="protein sequence ID" value="CAE7402624.1"/>
    <property type="molecule type" value="Genomic_DNA"/>
</dbReference>
<gene>
    <name evidence="2" type="ORF">SNEC2469_LOCUS11025</name>
</gene>
<sequence>MDVPRLWRAADATVQPVLFVFRLRYDETPSRVRVLEPRKGGVDLATCTAEEAVKSNVLGQQSGGSHTKVMQTELSVGMLVHHKQNMQYTWLQGRIPTYLQALQSTSAANTYACLKKVLDTVPDLHSFASDADIPMRLRLSCTDRFTSNIAAERGLSAMFHETEFVHTFCDVHKAYSASKAGMSRVEFDVSGLLAFSLGYSEPGAVSLFHQALARIFARDLVIYYKRPPAEIPDSRESQYRDQIYQLFLPVQSVHPARAKLNAKRRYVLSYLLNGNWREHGEIQHYCQFGCCPNFSATLKLLAVYGTWALCPRQPPVFPRSRWTRYDECVDYCGVLEACHGLLGKLVAELSGKPVGAPSPAADVPSAQPADVHQDLDDWDDAYAAGPSVDHVQGAEEDAGLSAMDAAQSVPVPPEENTDDGEIENEWKKQKRQNKKKAAVWVSSKPFRRLATWAVRSYVFFVEFGVE</sequence>
<dbReference type="AlphaFoldDB" id="A0A812QTB9"/>
<feature type="region of interest" description="Disordered" evidence="1">
    <location>
        <begin position="397"/>
        <end position="434"/>
    </location>
</feature>
<dbReference type="OrthoDB" id="413926at2759"/>
<keyword evidence="3" id="KW-1185">Reference proteome</keyword>
<evidence type="ECO:0000313" key="3">
    <source>
        <dbReference type="Proteomes" id="UP000601435"/>
    </source>
</evidence>
<accession>A0A812QTB9</accession>
<evidence type="ECO:0000256" key="1">
    <source>
        <dbReference type="SAM" id="MobiDB-lite"/>
    </source>
</evidence>
<evidence type="ECO:0000313" key="2">
    <source>
        <dbReference type="EMBL" id="CAE7402624.1"/>
    </source>
</evidence>
<reference evidence="2" key="1">
    <citation type="submission" date="2021-02" db="EMBL/GenBank/DDBJ databases">
        <authorList>
            <person name="Dougan E. K."/>
            <person name="Rhodes N."/>
            <person name="Thang M."/>
            <person name="Chan C."/>
        </authorList>
    </citation>
    <scope>NUCLEOTIDE SEQUENCE</scope>
</reference>
<organism evidence="2 3">
    <name type="scientific">Symbiodinium necroappetens</name>
    <dbReference type="NCBI Taxonomy" id="1628268"/>
    <lineage>
        <taxon>Eukaryota</taxon>
        <taxon>Sar</taxon>
        <taxon>Alveolata</taxon>
        <taxon>Dinophyceae</taxon>
        <taxon>Suessiales</taxon>
        <taxon>Symbiodiniaceae</taxon>
        <taxon>Symbiodinium</taxon>
    </lineage>
</organism>
<protein>
    <submittedName>
        <fullName evidence="2">Uncharacterized protein</fullName>
    </submittedName>
</protein>
<name>A0A812QTB9_9DINO</name>
<comment type="caution">
    <text evidence="2">The sequence shown here is derived from an EMBL/GenBank/DDBJ whole genome shotgun (WGS) entry which is preliminary data.</text>
</comment>
<proteinExistence type="predicted"/>